<organism evidence="2 3">
    <name type="scientific">Mucor lusitanicus CBS 277.49</name>
    <dbReference type="NCBI Taxonomy" id="747725"/>
    <lineage>
        <taxon>Eukaryota</taxon>
        <taxon>Fungi</taxon>
        <taxon>Fungi incertae sedis</taxon>
        <taxon>Mucoromycota</taxon>
        <taxon>Mucoromycotina</taxon>
        <taxon>Mucoromycetes</taxon>
        <taxon>Mucorales</taxon>
        <taxon>Mucorineae</taxon>
        <taxon>Mucoraceae</taxon>
        <taxon>Mucor</taxon>
    </lineage>
</organism>
<keyword evidence="3" id="KW-1185">Reference proteome</keyword>
<gene>
    <name evidence="2" type="ORF">MUCCIDRAFT_166361</name>
</gene>
<evidence type="ECO:0000313" key="3">
    <source>
        <dbReference type="Proteomes" id="UP000077051"/>
    </source>
</evidence>
<evidence type="ECO:0000313" key="2">
    <source>
        <dbReference type="EMBL" id="OAD00589.1"/>
    </source>
</evidence>
<protein>
    <submittedName>
        <fullName evidence="2">Uncharacterized protein</fullName>
    </submittedName>
</protein>
<feature type="region of interest" description="Disordered" evidence="1">
    <location>
        <begin position="1"/>
        <end position="102"/>
    </location>
</feature>
<reference evidence="2 3" key="1">
    <citation type="submission" date="2015-06" db="EMBL/GenBank/DDBJ databases">
        <title>Expansion of signal transduction pathways in fungi by whole-genome duplication.</title>
        <authorList>
            <consortium name="DOE Joint Genome Institute"/>
            <person name="Corrochano L.M."/>
            <person name="Kuo A."/>
            <person name="Marcet-Houben M."/>
            <person name="Polaino S."/>
            <person name="Salamov A."/>
            <person name="Villalobos J.M."/>
            <person name="Alvarez M.I."/>
            <person name="Avalos J."/>
            <person name="Benito E.P."/>
            <person name="Benoit I."/>
            <person name="Burger G."/>
            <person name="Camino L.P."/>
            <person name="Canovas D."/>
            <person name="Cerda-Olmedo E."/>
            <person name="Cheng J.-F."/>
            <person name="Dominguez A."/>
            <person name="Elias M."/>
            <person name="Eslava A.P."/>
            <person name="Glaser F."/>
            <person name="Grimwood J."/>
            <person name="Gutierrez G."/>
            <person name="Heitman J."/>
            <person name="Henrissat B."/>
            <person name="Iturriaga E.A."/>
            <person name="Lang B.F."/>
            <person name="Lavin J.L."/>
            <person name="Lee S."/>
            <person name="Li W."/>
            <person name="Lindquist E."/>
            <person name="Lopez-Garcia S."/>
            <person name="Luque E.M."/>
            <person name="Marcos A.T."/>
            <person name="Martin J."/>
            <person name="Mccluskey K."/>
            <person name="Medina H.R."/>
            <person name="Miralles-Duran A."/>
            <person name="Miyazaki A."/>
            <person name="Munoz-Torres E."/>
            <person name="Oguiza J.A."/>
            <person name="Ohm R."/>
            <person name="Olmedo M."/>
            <person name="Orejas M."/>
            <person name="Ortiz-Castellanos L."/>
            <person name="Pisabarro A.G."/>
            <person name="Rodriguez-Romero J."/>
            <person name="Ruiz-Herrera J."/>
            <person name="Ruiz-Vazquez R."/>
            <person name="Sanz C."/>
            <person name="Schackwitz W."/>
            <person name="Schmutz J."/>
            <person name="Shahriari M."/>
            <person name="Shelest E."/>
            <person name="Silva-Franco F."/>
            <person name="Soanes D."/>
            <person name="Syed K."/>
            <person name="Tagua V.G."/>
            <person name="Talbot N.J."/>
            <person name="Thon M."/>
            <person name="De Vries R.P."/>
            <person name="Wiebenga A."/>
            <person name="Yadav J.S."/>
            <person name="Braun E.L."/>
            <person name="Baker S."/>
            <person name="Garre V."/>
            <person name="Horwitz B."/>
            <person name="Torres-Martinez S."/>
            <person name="Idnurm A."/>
            <person name="Herrera-Estrella A."/>
            <person name="Gabaldon T."/>
            <person name="Grigoriev I.V."/>
        </authorList>
    </citation>
    <scope>NUCLEOTIDE SEQUENCE [LARGE SCALE GENOMIC DNA]</scope>
    <source>
        <strain evidence="2 3">CBS 277.49</strain>
    </source>
</reference>
<comment type="caution">
    <text evidence="2">The sequence shown here is derived from an EMBL/GenBank/DDBJ whole genome shotgun (WGS) entry which is preliminary data.</text>
</comment>
<feature type="compositionally biased region" description="Low complexity" evidence="1">
    <location>
        <begin position="10"/>
        <end position="34"/>
    </location>
</feature>
<evidence type="ECO:0000256" key="1">
    <source>
        <dbReference type="SAM" id="MobiDB-lite"/>
    </source>
</evidence>
<dbReference type="Proteomes" id="UP000077051">
    <property type="component" value="Unassembled WGS sequence"/>
</dbReference>
<dbReference type="EMBL" id="AMYB01000007">
    <property type="protein sequence ID" value="OAD00589.1"/>
    <property type="molecule type" value="Genomic_DNA"/>
</dbReference>
<accession>A0A162QM22</accession>
<sequence>MDKELAAIFASNSPQPSPSTSAPSLTSTTTSSQPIRPSPSATMDKRPVVSSSPPRQVHGNSSNGSGSQERRKSSLFSPNALDSPPAPTRKRPISSPQNASLFSRPAFSKKKVIYGIDDEDGEEENLELYINHVSSKRKLFSDELKEAERRQIGNKQCPLCYMLFPKQEIMDHSFECDGRPTDKGLKKRTIGTAVALNAAERKRKNAGVLDTGPTNYYADSDGALALDGSGFGSEVTGLSWESAGQTRFA</sequence>
<dbReference type="OrthoDB" id="2281714at2759"/>
<dbReference type="VEuPathDB" id="FungiDB:MUCCIDRAFT_166361"/>
<name>A0A162QM22_MUCCL</name>
<dbReference type="AlphaFoldDB" id="A0A162QM22"/>
<proteinExistence type="predicted"/>
<feature type="compositionally biased region" description="Polar residues" evidence="1">
    <location>
        <begin position="49"/>
        <end position="67"/>
    </location>
</feature>